<accession>N6WB60</accession>
<dbReference type="STRING" id="888050.HMPREF9004_1799"/>
<evidence type="ECO:0000259" key="1">
    <source>
        <dbReference type="Pfam" id="PF19843"/>
    </source>
</evidence>
<dbReference type="EMBL" id="AQHZ01000025">
    <property type="protein sequence ID" value="ENO17494.1"/>
    <property type="molecule type" value="Genomic_DNA"/>
</dbReference>
<organism evidence="2 3">
    <name type="scientific">Schaalia cardiffensis F0333</name>
    <dbReference type="NCBI Taxonomy" id="888050"/>
    <lineage>
        <taxon>Bacteria</taxon>
        <taxon>Bacillati</taxon>
        <taxon>Actinomycetota</taxon>
        <taxon>Actinomycetes</taxon>
        <taxon>Actinomycetales</taxon>
        <taxon>Actinomycetaceae</taxon>
        <taxon>Schaalia</taxon>
    </lineage>
</organism>
<feature type="domain" description="DUF6318" evidence="1">
    <location>
        <begin position="57"/>
        <end position="209"/>
    </location>
</feature>
<name>N6WB60_9ACTO</name>
<dbReference type="eggNOG" id="ENOG5033M65">
    <property type="taxonomic scope" value="Bacteria"/>
</dbReference>
<dbReference type="Pfam" id="PF19843">
    <property type="entry name" value="DUF6318"/>
    <property type="match status" value="1"/>
</dbReference>
<gene>
    <name evidence="2" type="ORF">HMPREF9004_1799</name>
</gene>
<dbReference type="InterPro" id="IPR046281">
    <property type="entry name" value="DUF6318"/>
</dbReference>
<proteinExistence type="predicted"/>
<dbReference type="Proteomes" id="UP000013015">
    <property type="component" value="Unassembled WGS sequence"/>
</dbReference>
<evidence type="ECO:0000313" key="2">
    <source>
        <dbReference type="EMBL" id="ENO17494.1"/>
    </source>
</evidence>
<dbReference type="PATRIC" id="fig|888050.3.peg.1727"/>
<dbReference type="PROSITE" id="PS51257">
    <property type="entry name" value="PROKAR_LIPOPROTEIN"/>
    <property type="match status" value="1"/>
</dbReference>
<dbReference type="HOGENOM" id="CLU_081495_0_0_11"/>
<sequence>MTRSFHAARLLALVLVFSGLAMLSGCSLVSPSGAQSGSAAQSAEIVMSGDYILNEDGTLRKPHVTPSVPTMSELAFQFNETGAEQAARHFIDLINYSWASGDTTALDEFSEERCTYCQSLSDSVTSLYETGGWLHGLKYTVSQVEGNYPVNTNSPETAQLTDCYVMSLLMHRSKADRYRPPTLEHVPSRTGRLLLIVHWDGSEWKMSEVEGEDIETAQSE</sequence>
<dbReference type="RefSeq" id="WP_005964682.1">
    <property type="nucleotide sequence ID" value="NZ_CP040505.1"/>
</dbReference>
<comment type="caution">
    <text evidence="2">The sequence shown here is derived from an EMBL/GenBank/DDBJ whole genome shotgun (WGS) entry which is preliminary data.</text>
</comment>
<dbReference type="AlphaFoldDB" id="N6WB60"/>
<evidence type="ECO:0000313" key="3">
    <source>
        <dbReference type="Proteomes" id="UP000013015"/>
    </source>
</evidence>
<reference evidence="2 3" key="1">
    <citation type="submission" date="2013-03" db="EMBL/GenBank/DDBJ databases">
        <title>Reference genome for the Human Microbiome Project.</title>
        <authorList>
            <person name="Aqrawi P."/>
            <person name="Ayvaz T."/>
            <person name="Bess C."/>
            <person name="Blankenburg K."/>
            <person name="Coyle M."/>
            <person name="Deng J."/>
            <person name="Forbes L."/>
            <person name="Fowler G."/>
            <person name="Francisco L."/>
            <person name="Fu Q."/>
            <person name="Gibbs R."/>
            <person name="Gross S."/>
            <person name="Gubbala S."/>
            <person name="Hale W."/>
            <person name="Hemphill L."/>
            <person name="Highlander S."/>
            <person name="Hirani K."/>
            <person name="Jackson L."/>
            <person name="Jakkamsetti A."/>
            <person name="Javaid M."/>
            <person name="Jayaseelan J.C."/>
            <person name="Jiang H."/>
            <person name="Joshi V."/>
            <person name="Korchina V."/>
            <person name="Kovar C."/>
            <person name="Lara F."/>
            <person name="Lee S."/>
            <person name="Liu Y."/>
            <person name="Mata R."/>
            <person name="Mathew T."/>
            <person name="Munidasa M."/>
            <person name="Muzny D."/>
            <person name="Nazareth L."/>
            <person name="Ngo R."/>
            <person name="Nguyen L."/>
            <person name="Nguyen N."/>
            <person name="Okwuonu G."/>
            <person name="Ongeri F."/>
            <person name="Palculict T."/>
            <person name="Patil S."/>
            <person name="Petrosino J."/>
            <person name="Pham C."/>
            <person name="Pham P."/>
            <person name="Pu L.-L."/>
            <person name="Qin X."/>
            <person name="Qu J."/>
            <person name="Reid J."/>
            <person name="Ross M."/>
            <person name="Ruth R."/>
            <person name="Saada N."/>
            <person name="San Lucas F."/>
            <person name="Santibanez J."/>
            <person name="Shang Y."/>
            <person name="Simmons D."/>
            <person name="Song X.-Z."/>
            <person name="Tang L.-Y."/>
            <person name="Thornton R."/>
            <person name="Warren J."/>
            <person name="Weissenberger G."/>
            <person name="Wilczek-Boney K."/>
            <person name="Worley K."/>
            <person name="Youmans B."/>
            <person name="Zhang J."/>
            <person name="Zhang L."/>
            <person name="Zhao Z."/>
            <person name="Zhou C."/>
            <person name="Zhu D."/>
            <person name="Zhu Y."/>
        </authorList>
    </citation>
    <scope>NUCLEOTIDE SEQUENCE [LARGE SCALE GENOMIC DNA]</scope>
    <source>
        <strain evidence="2 3">F0333</strain>
    </source>
</reference>
<protein>
    <recommendedName>
        <fullName evidence="1">DUF6318 domain-containing protein</fullName>
    </recommendedName>
</protein>
<keyword evidence="3" id="KW-1185">Reference proteome</keyword>